<keyword evidence="4" id="KW-1185">Reference proteome</keyword>
<feature type="transmembrane region" description="Helical" evidence="1">
    <location>
        <begin position="113"/>
        <end position="133"/>
    </location>
</feature>
<evidence type="ECO:0000256" key="1">
    <source>
        <dbReference type="SAM" id="Phobius"/>
    </source>
</evidence>
<keyword evidence="1" id="KW-0472">Membrane</keyword>
<feature type="transmembrane region" description="Helical" evidence="1">
    <location>
        <begin position="264"/>
        <end position="284"/>
    </location>
</feature>
<dbReference type="EMBL" id="CAXDID020000164">
    <property type="protein sequence ID" value="CAL6045534.1"/>
    <property type="molecule type" value="Genomic_DNA"/>
</dbReference>
<dbReference type="EMBL" id="CATOUU010000793">
    <property type="protein sequence ID" value="CAI9949092.1"/>
    <property type="molecule type" value="Genomic_DNA"/>
</dbReference>
<feature type="transmembrane region" description="Helical" evidence="1">
    <location>
        <begin position="304"/>
        <end position="332"/>
    </location>
</feature>
<gene>
    <name evidence="2" type="ORF">HINF_LOCUS36737</name>
    <name evidence="3" type="ORF">HINF_LOCUS41122</name>
</gene>
<feature type="transmembrane region" description="Helical" evidence="1">
    <location>
        <begin position="174"/>
        <end position="198"/>
    </location>
</feature>
<protein>
    <submittedName>
        <fullName evidence="2">Uncharacterized protein</fullName>
    </submittedName>
</protein>
<feature type="transmembrane region" description="Helical" evidence="1">
    <location>
        <begin position="145"/>
        <end position="167"/>
    </location>
</feature>
<keyword evidence="1" id="KW-0812">Transmembrane</keyword>
<evidence type="ECO:0000313" key="2">
    <source>
        <dbReference type="EMBL" id="CAI9949092.1"/>
    </source>
</evidence>
<name>A0AA86UFF0_9EUKA</name>
<feature type="transmembrane region" description="Helical" evidence="1">
    <location>
        <begin position="455"/>
        <end position="476"/>
    </location>
</feature>
<reference evidence="2" key="1">
    <citation type="submission" date="2023-06" db="EMBL/GenBank/DDBJ databases">
        <authorList>
            <person name="Kurt Z."/>
        </authorList>
    </citation>
    <scope>NUCLEOTIDE SEQUENCE</scope>
</reference>
<keyword evidence="1" id="KW-1133">Transmembrane helix</keyword>
<feature type="transmembrane region" description="Helical" evidence="1">
    <location>
        <begin position="218"/>
        <end position="240"/>
    </location>
</feature>
<feature type="transmembrane region" description="Helical" evidence="1">
    <location>
        <begin position="26"/>
        <end position="50"/>
    </location>
</feature>
<proteinExistence type="predicted"/>
<feature type="transmembrane region" description="Helical" evidence="1">
    <location>
        <begin position="422"/>
        <end position="440"/>
    </location>
</feature>
<comment type="caution">
    <text evidence="2">The sequence shown here is derived from an EMBL/GenBank/DDBJ whole genome shotgun (WGS) entry which is preliminary data.</text>
</comment>
<accession>A0AA86UFF0</accession>
<dbReference type="AlphaFoldDB" id="A0AA86UFF0"/>
<sequence length="502" mass="58314">MQPQQSIFDHQPTERLQFKIDQVLNLSFNSICIKGFFCQTLCYFLIIFVMQQEQYILTSFNGYKFVENFVKIFPIMFLVSYEIPEFFEQYFANKKMATYATGESVQDINRQEFATNCIVAILMLAIPAAQPAIFSVLQVDSEYRAMFLLSTVLGIVGPFKSTVYSVFSLKQNYVYIMAGKMVTLMIHFFLFTFIYSFNMRETGFNTWPSGFSKPMAEIIIHVIMLIVLYKGSIFSTKISLEADQTAKISLLPQRKDWKEIGKNILAFLQHLVFYVSRPIVYLFIVYKIINLKIESIKQDAIIDLYVYIFCQQSLSLISKGIHSAIMTIMPILFHQKQYHKMRRLIIYSSLFGLIFNEIINAILIFNPNVIFYLFFGSNNSIISNYKSKQGYIAILSKTALLFGTEVYQTVQITYSHITKKHYVPLIIGLIRIIGGVYFVMNLDSCLGQSARYDDVFFYFELLSTIIAAIFTVYMHISMYTEYKMEVKAKVKKIKAKDDFMLK</sequence>
<evidence type="ECO:0000313" key="4">
    <source>
        <dbReference type="Proteomes" id="UP001642409"/>
    </source>
</evidence>
<evidence type="ECO:0000313" key="3">
    <source>
        <dbReference type="EMBL" id="CAL6045534.1"/>
    </source>
</evidence>
<dbReference type="Proteomes" id="UP001642409">
    <property type="component" value="Unassembled WGS sequence"/>
</dbReference>
<feature type="transmembrane region" description="Helical" evidence="1">
    <location>
        <begin position="344"/>
        <end position="370"/>
    </location>
</feature>
<reference evidence="3 4" key="2">
    <citation type="submission" date="2024-07" db="EMBL/GenBank/DDBJ databases">
        <authorList>
            <person name="Akdeniz Z."/>
        </authorList>
    </citation>
    <scope>NUCLEOTIDE SEQUENCE [LARGE SCALE GENOMIC DNA]</scope>
</reference>
<organism evidence="2">
    <name type="scientific">Hexamita inflata</name>
    <dbReference type="NCBI Taxonomy" id="28002"/>
    <lineage>
        <taxon>Eukaryota</taxon>
        <taxon>Metamonada</taxon>
        <taxon>Diplomonadida</taxon>
        <taxon>Hexamitidae</taxon>
        <taxon>Hexamitinae</taxon>
        <taxon>Hexamita</taxon>
    </lineage>
</organism>